<dbReference type="Proteomes" id="UP001607302">
    <property type="component" value="Unassembled WGS sequence"/>
</dbReference>
<keyword evidence="2" id="KW-1185">Reference proteome</keyword>
<organism evidence="1 2">
    <name type="scientific">Vespula squamosa</name>
    <name type="common">Southern yellow jacket</name>
    <name type="synonym">Wasp</name>
    <dbReference type="NCBI Taxonomy" id="30214"/>
    <lineage>
        <taxon>Eukaryota</taxon>
        <taxon>Metazoa</taxon>
        <taxon>Ecdysozoa</taxon>
        <taxon>Arthropoda</taxon>
        <taxon>Hexapoda</taxon>
        <taxon>Insecta</taxon>
        <taxon>Pterygota</taxon>
        <taxon>Neoptera</taxon>
        <taxon>Endopterygota</taxon>
        <taxon>Hymenoptera</taxon>
        <taxon>Apocrita</taxon>
        <taxon>Aculeata</taxon>
        <taxon>Vespoidea</taxon>
        <taxon>Vespidae</taxon>
        <taxon>Vespinae</taxon>
        <taxon>Vespula</taxon>
    </lineage>
</organism>
<dbReference type="AlphaFoldDB" id="A0ABD2B389"/>
<dbReference type="EMBL" id="JAUDFV010000133">
    <property type="protein sequence ID" value="KAL2727163.1"/>
    <property type="molecule type" value="Genomic_DNA"/>
</dbReference>
<protein>
    <submittedName>
        <fullName evidence="1">Uncharacterized protein</fullName>
    </submittedName>
</protein>
<name>A0ABD2B389_VESSQ</name>
<evidence type="ECO:0000313" key="1">
    <source>
        <dbReference type="EMBL" id="KAL2727163.1"/>
    </source>
</evidence>
<comment type="caution">
    <text evidence="1">The sequence shown here is derived from an EMBL/GenBank/DDBJ whole genome shotgun (WGS) entry which is preliminary data.</text>
</comment>
<sequence>MNEGFKLCNNHEKSLKVGRGKTSLIPDSHSGTDTCTFPKTPLDGRSSKLYLSKRIGFTHLLIKCRTNNILCVKTRTPKLSLFIGQPLDRYCQTLVSTF</sequence>
<reference evidence="1 2" key="1">
    <citation type="journal article" date="2024" name="Ann. Entomol. Soc. Am.">
        <title>Genomic analyses of the southern and eastern yellowjacket wasps (Hymenoptera: Vespidae) reveal evolutionary signatures of social life.</title>
        <authorList>
            <person name="Catto M.A."/>
            <person name="Caine P.B."/>
            <person name="Orr S.E."/>
            <person name="Hunt B.G."/>
            <person name="Goodisman M.A.D."/>
        </authorList>
    </citation>
    <scope>NUCLEOTIDE SEQUENCE [LARGE SCALE GENOMIC DNA]</scope>
    <source>
        <strain evidence="1">233</strain>
        <tissue evidence="1">Head and thorax</tissue>
    </source>
</reference>
<evidence type="ECO:0000313" key="2">
    <source>
        <dbReference type="Proteomes" id="UP001607302"/>
    </source>
</evidence>
<gene>
    <name evidence="1" type="ORF">V1478_007441</name>
</gene>
<proteinExistence type="predicted"/>
<accession>A0ABD2B389</accession>